<comment type="caution">
    <text evidence="1">The sequence shown here is derived from an EMBL/GenBank/DDBJ whole genome shotgun (WGS) entry which is preliminary data.</text>
</comment>
<gene>
    <name evidence="1" type="ORF">JCM15093_522</name>
</gene>
<evidence type="ECO:0000313" key="2">
    <source>
        <dbReference type="Proteomes" id="UP000027601"/>
    </source>
</evidence>
<reference evidence="1 2" key="1">
    <citation type="journal article" date="2015" name="Microbes Environ.">
        <title>Distribution and evolution of nitrogen fixation genes in the phylum bacteroidetes.</title>
        <authorList>
            <person name="Inoue J."/>
            <person name="Oshima K."/>
            <person name="Suda W."/>
            <person name="Sakamoto M."/>
            <person name="Iino T."/>
            <person name="Noda S."/>
            <person name="Hongoh Y."/>
            <person name="Hattori M."/>
            <person name="Ohkuma M."/>
        </authorList>
    </citation>
    <scope>NUCLEOTIDE SEQUENCE [LARGE SCALE GENOMIC DNA]</scope>
    <source>
        <strain evidence="1 2">JCM 15093</strain>
    </source>
</reference>
<protein>
    <submittedName>
        <fullName evidence="1">Uncharacterized protein</fullName>
    </submittedName>
</protein>
<name>A0A069CZ76_9BACE</name>
<sequence length="53" mass="6266">MKDSFVIYTFFAQQRVITNSKKMYICAQVKERCQSDRSGRTRNPLYGFAVPWV</sequence>
<keyword evidence="2" id="KW-1185">Reference proteome</keyword>
<proteinExistence type="predicted"/>
<dbReference type="EMBL" id="BAJS01000002">
    <property type="protein sequence ID" value="GAK35430.1"/>
    <property type="molecule type" value="Genomic_DNA"/>
</dbReference>
<evidence type="ECO:0000313" key="1">
    <source>
        <dbReference type="EMBL" id="GAK35430.1"/>
    </source>
</evidence>
<dbReference type="AlphaFoldDB" id="A0A069CZ76"/>
<organism evidence="1 2">
    <name type="scientific">Bacteroides graminisolvens DSM 19988 = JCM 15093</name>
    <dbReference type="NCBI Taxonomy" id="1121097"/>
    <lineage>
        <taxon>Bacteria</taxon>
        <taxon>Pseudomonadati</taxon>
        <taxon>Bacteroidota</taxon>
        <taxon>Bacteroidia</taxon>
        <taxon>Bacteroidales</taxon>
        <taxon>Bacteroidaceae</taxon>
        <taxon>Bacteroides</taxon>
    </lineage>
</organism>
<dbReference type="Proteomes" id="UP000027601">
    <property type="component" value="Unassembled WGS sequence"/>
</dbReference>
<accession>A0A069CZ76</accession>